<dbReference type="InterPro" id="IPR020103">
    <property type="entry name" value="PsdUridine_synth_cat_dom_sf"/>
</dbReference>
<dbReference type="GO" id="GO:0000455">
    <property type="term" value="P:enzyme-directed rRNA pseudouridine synthesis"/>
    <property type="evidence" value="ECO:0007669"/>
    <property type="project" value="TreeGrafter"/>
</dbReference>
<evidence type="ECO:0000259" key="2">
    <source>
        <dbReference type="Pfam" id="PF00849"/>
    </source>
</evidence>
<comment type="caution">
    <text evidence="3">The sequence shown here is derived from an EMBL/GenBank/DDBJ whole genome shotgun (WGS) entry which is preliminary data.</text>
</comment>
<sequence length="384" mass="42188">MAAENVFFGVIYANEELVVVNKPHDVPMDGEEHSLTVEKWATAYRAKRDCAKCVAGGGADGAEQAARTACRHAGRRKSVKFVHQLDYATSGVLCVAFSKEMAARLAHCFEVRTTQKAYLAVLRGMIPSLRVFQEDRNPYAGVDFLTGTRYGSRVHVVPVDEVPNAGFVRRCVLECSRNGEEEDADGCAALLRVDLPVGYDTTDPEGFRMAVNGRDARESVTYVHVLQRGYMSHPSSGCPVPVTKVALFPRTGRRHQLRVHCHAVGFPILGDVTYAGIPTPRPAPERQGTESMATSGAAGSADVADETGTTEAWQRMMLHAWRLSFPVSVEPLQCGKERYMQKRRRRRETLGLAAPSGDDAAAAVWTHFETKDPFHSVRPGRVSE</sequence>
<gene>
    <name evidence="3" type="ORF">Tco025E_02022</name>
</gene>
<keyword evidence="4" id="KW-1185">Reference proteome</keyword>
<accession>A0A3R7LJA5</accession>
<feature type="domain" description="Pseudouridine synthase RsuA/RluA-like" evidence="2">
    <location>
        <begin position="17"/>
        <end position="263"/>
    </location>
</feature>
<dbReference type="Gene3D" id="3.30.2350.10">
    <property type="entry name" value="Pseudouridine synthase"/>
    <property type="match status" value="1"/>
</dbReference>
<dbReference type="EC" id="5.4.99.12" evidence="3"/>
<reference evidence="3 4" key="1">
    <citation type="journal article" date="2018" name="BMC Genomics">
        <title>Genomic comparison of Trypanosoma conorhini and Trypanosoma rangeli to Trypanosoma cruzi strains of high and low virulence.</title>
        <authorList>
            <person name="Bradwell K.R."/>
            <person name="Koparde V.N."/>
            <person name="Matveyev A.V."/>
            <person name="Serrano M.G."/>
            <person name="Alves J.M."/>
            <person name="Parikh H."/>
            <person name="Huang B."/>
            <person name="Lee V."/>
            <person name="Espinosa-Alvarez O."/>
            <person name="Ortiz P.A."/>
            <person name="Costa-Martins A.G."/>
            <person name="Teixeira M.M."/>
            <person name="Buck G.A."/>
        </authorList>
    </citation>
    <scope>NUCLEOTIDE SEQUENCE [LARGE SCALE GENOMIC DNA]</scope>
    <source>
        <strain evidence="3 4">025E</strain>
    </source>
</reference>
<dbReference type="Pfam" id="PF00849">
    <property type="entry name" value="PseudoU_synth_2"/>
    <property type="match status" value="1"/>
</dbReference>
<feature type="region of interest" description="Disordered" evidence="1">
    <location>
        <begin position="279"/>
        <end position="307"/>
    </location>
</feature>
<dbReference type="Proteomes" id="UP000284403">
    <property type="component" value="Unassembled WGS sequence"/>
</dbReference>
<dbReference type="SUPFAM" id="SSF55120">
    <property type="entry name" value="Pseudouridine synthase"/>
    <property type="match status" value="1"/>
</dbReference>
<dbReference type="CDD" id="cd02869">
    <property type="entry name" value="PseudoU_synth_RluA_like"/>
    <property type="match status" value="1"/>
</dbReference>
<proteinExistence type="predicted"/>
<dbReference type="EMBL" id="MKKU01000075">
    <property type="protein sequence ID" value="RNF25723.1"/>
    <property type="molecule type" value="Genomic_DNA"/>
</dbReference>
<protein>
    <submittedName>
        <fullName evidence="3">Pseudouridylate synthase</fullName>
        <ecNumber evidence="3">5.4.99.12</ecNumber>
    </submittedName>
</protein>
<dbReference type="PANTHER" id="PTHR21600:SF77">
    <property type="entry name" value="PSEUDOURIDYLATE SYNTHASE PROTEIN, PUTATIVE-RELATED"/>
    <property type="match status" value="1"/>
</dbReference>
<dbReference type="AlphaFoldDB" id="A0A3R7LJA5"/>
<name>A0A3R7LJA5_9TRYP</name>
<dbReference type="GO" id="GO:0003723">
    <property type="term" value="F:RNA binding"/>
    <property type="evidence" value="ECO:0007669"/>
    <property type="project" value="InterPro"/>
</dbReference>
<evidence type="ECO:0000256" key="1">
    <source>
        <dbReference type="SAM" id="MobiDB-lite"/>
    </source>
</evidence>
<dbReference type="PANTHER" id="PTHR21600">
    <property type="entry name" value="MITOCHONDRIAL RNA PSEUDOURIDINE SYNTHASE"/>
    <property type="match status" value="1"/>
</dbReference>
<dbReference type="InterPro" id="IPR006145">
    <property type="entry name" value="PsdUridine_synth_RsuA/RluA"/>
</dbReference>
<organism evidence="3 4">
    <name type="scientific">Trypanosoma conorhini</name>
    <dbReference type="NCBI Taxonomy" id="83891"/>
    <lineage>
        <taxon>Eukaryota</taxon>
        <taxon>Discoba</taxon>
        <taxon>Euglenozoa</taxon>
        <taxon>Kinetoplastea</taxon>
        <taxon>Metakinetoplastina</taxon>
        <taxon>Trypanosomatida</taxon>
        <taxon>Trypanosomatidae</taxon>
        <taxon>Trypanosoma</taxon>
    </lineage>
</organism>
<dbReference type="RefSeq" id="XP_029230929.1">
    <property type="nucleotide sequence ID" value="XM_029368958.1"/>
</dbReference>
<evidence type="ECO:0000313" key="3">
    <source>
        <dbReference type="EMBL" id="RNF25723.1"/>
    </source>
</evidence>
<dbReference type="OrthoDB" id="428658at2759"/>
<evidence type="ECO:0000313" key="4">
    <source>
        <dbReference type="Proteomes" id="UP000284403"/>
    </source>
</evidence>
<dbReference type="GO" id="GO:0160147">
    <property type="term" value="F:tRNA pseudouridine(38-40) synthase activity"/>
    <property type="evidence" value="ECO:0007669"/>
    <property type="project" value="UniProtKB-EC"/>
</dbReference>
<dbReference type="GeneID" id="40315633"/>
<dbReference type="InterPro" id="IPR050188">
    <property type="entry name" value="RluA_PseudoU_synthase"/>
</dbReference>
<keyword evidence="3" id="KW-0413">Isomerase</keyword>